<evidence type="ECO:0000313" key="2">
    <source>
        <dbReference type="Proteomes" id="UP000287651"/>
    </source>
</evidence>
<reference evidence="1 2" key="1">
    <citation type="journal article" date="2014" name="Agronomy (Basel)">
        <title>A Draft Genome Sequence for Ensete ventricosum, the Drought-Tolerant Tree Against Hunger.</title>
        <authorList>
            <person name="Harrison J."/>
            <person name="Moore K.A."/>
            <person name="Paszkiewicz K."/>
            <person name="Jones T."/>
            <person name="Grant M."/>
            <person name="Ambacheew D."/>
            <person name="Muzemil S."/>
            <person name="Studholme D.J."/>
        </authorList>
    </citation>
    <scope>NUCLEOTIDE SEQUENCE [LARGE SCALE GENOMIC DNA]</scope>
</reference>
<dbReference type="AlphaFoldDB" id="A0A426X2Y8"/>
<evidence type="ECO:0000313" key="1">
    <source>
        <dbReference type="EMBL" id="RRT33848.1"/>
    </source>
</evidence>
<dbReference type="EMBL" id="AMZH03028127">
    <property type="protein sequence ID" value="RRT33848.1"/>
    <property type="molecule type" value="Genomic_DNA"/>
</dbReference>
<gene>
    <name evidence="1" type="ORF">B296_00056377</name>
</gene>
<dbReference type="Proteomes" id="UP000287651">
    <property type="component" value="Unassembled WGS sequence"/>
</dbReference>
<name>A0A426X2Y8_ENSVE</name>
<protein>
    <submittedName>
        <fullName evidence="1">Uncharacterized protein</fullName>
    </submittedName>
</protein>
<accession>A0A426X2Y8</accession>
<sequence>MLDRIDSYCIIIPELMLSRIDSYCITIPEYQLSRIDSYCIVILELLLSRINHRTIQNPQWSYSRPDTGKVGTPTCKCTPHCKDDKHGGGYVDVVSHKRVPYLEAYLDIYLIAGDRNYVHSVLASDEGIAPCMVRAT</sequence>
<proteinExistence type="predicted"/>
<organism evidence="1 2">
    <name type="scientific">Ensete ventricosum</name>
    <name type="common">Abyssinian banana</name>
    <name type="synonym">Musa ensete</name>
    <dbReference type="NCBI Taxonomy" id="4639"/>
    <lineage>
        <taxon>Eukaryota</taxon>
        <taxon>Viridiplantae</taxon>
        <taxon>Streptophyta</taxon>
        <taxon>Embryophyta</taxon>
        <taxon>Tracheophyta</taxon>
        <taxon>Spermatophyta</taxon>
        <taxon>Magnoliopsida</taxon>
        <taxon>Liliopsida</taxon>
        <taxon>Zingiberales</taxon>
        <taxon>Musaceae</taxon>
        <taxon>Ensete</taxon>
    </lineage>
</organism>
<comment type="caution">
    <text evidence="1">The sequence shown here is derived from an EMBL/GenBank/DDBJ whole genome shotgun (WGS) entry which is preliminary data.</text>
</comment>